<dbReference type="InterPro" id="IPR011705">
    <property type="entry name" value="BACK"/>
</dbReference>
<evidence type="ECO:0000256" key="1">
    <source>
        <dbReference type="SAM" id="MobiDB-lite"/>
    </source>
</evidence>
<feature type="domain" description="FHA" evidence="2">
    <location>
        <begin position="376"/>
        <end position="451"/>
    </location>
</feature>
<feature type="region of interest" description="Disordered" evidence="1">
    <location>
        <begin position="215"/>
        <end position="303"/>
    </location>
</feature>
<accession>A0A7S4EZH8</accession>
<dbReference type="Gene3D" id="1.20.1280.50">
    <property type="match status" value="1"/>
</dbReference>
<feature type="compositionally biased region" description="Basic and acidic residues" evidence="1">
    <location>
        <begin position="222"/>
        <end position="246"/>
    </location>
</feature>
<feature type="compositionally biased region" description="Low complexity" evidence="1">
    <location>
        <begin position="292"/>
        <end position="303"/>
    </location>
</feature>
<dbReference type="SMART" id="SM00875">
    <property type="entry name" value="BACK"/>
    <property type="match status" value="1"/>
</dbReference>
<dbReference type="Gene3D" id="2.60.200.20">
    <property type="match status" value="1"/>
</dbReference>
<name>A0A7S4EZH8_CHRCT</name>
<dbReference type="InterPro" id="IPR008984">
    <property type="entry name" value="SMAD_FHA_dom_sf"/>
</dbReference>
<proteinExistence type="predicted"/>
<dbReference type="InterPro" id="IPR036047">
    <property type="entry name" value="F-box-like_dom_sf"/>
</dbReference>
<dbReference type="Gene3D" id="1.25.40.420">
    <property type="match status" value="1"/>
</dbReference>
<evidence type="ECO:0000313" key="3">
    <source>
        <dbReference type="EMBL" id="CAE0763478.1"/>
    </source>
</evidence>
<dbReference type="Pfam" id="PF00498">
    <property type="entry name" value="FHA"/>
    <property type="match status" value="1"/>
</dbReference>
<evidence type="ECO:0000259" key="2">
    <source>
        <dbReference type="PROSITE" id="PS50006"/>
    </source>
</evidence>
<dbReference type="InterPro" id="IPR000253">
    <property type="entry name" value="FHA_dom"/>
</dbReference>
<gene>
    <name evidence="3" type="ORF">PCAR00345_LOCUS16090</name>
</gene>
<dbReference type="EMBL" id="HBIZ01025411">
    <property type="protein sequence ID" value="CAE0763478.1"/>
    <property type="molecule type" value="Transcribed_RNA"/>
</dbReference>
<dbReference type="InterPro" id="IPR001810">
    <property type="entry name" value="F-box_dom"/>
</dbReference>
<dbReference type="PROSITE" id="PS50006">
    <property type="entry name" value="FHA_DOMAIN"/>
    <property type="match status" value="1"/>
</dbReference>
<feature type="compositionally biased region" description="Polar residues" evidence="1">
    <location>
        <begin position="260"/>
        <end position="274"/>
    </location>
</feature>
<organism evidence="3">
    <name type="scientific">Chrysotila carterae</name>
    <name type="common">Marine alga</name>
    <name type="synonym">Syracosphaera carterae</name>
    <dbReference type="NCBI Taxonomy" id="13221"/>
    <lineage>
        <taxon>Eukaryota</taxon>
        <taxon>Haptista</taxon>
        <taxon>Haptophyta</taxon>
        <taxon>Prymnesiophyceae</taxon>
        <taxon>Isochrysidales</taxon>
        <taxon>Isochrysidaceae</taxon>
        <taxon>Chrysotila</taxon>
    </lineage>
</organism>
<sequence>MSSQRKLFMPKASSSLLVAPIFTDSLWNVFSFLPPKSVCAARAVCKEWYDLITNTARDSDHWKALAASFLPREVLNPGSVVRILAFANAVGCHSLRERCLQMIKLEFCSVIEQCVHFSEMKSTELCELLKEDELVCGCELQVLEAVFRWYVLRANPDKFDRVLDLLTCVRWPNVPNECRDFVLQRAAAAEAQAVGQQAEKPSGADADEGAKIDALRAYSGRSDTDRDSVSDLEMPEAREESLKFDESSDSGMGLLHRRLQQQGSHSHEQLSQSKQVDHTYAQHQQYQHRFGQDAQEQHGQQQQQLMHEQVLMGPMCPPLVSARPPVLPGILASFWNNSLNEPCPQRNYMYGVLASVADDTPYALQTGWPLQYTQQYVIGRSSRADVRVGYDMAASYVSGQHFRLFHQAHYPDAEVPYECSWSSRPLRPRPYIAAYIEDLSQNGTYVNGVLLKRGVSQRLKSGDTIELVFTSADELVRAQHSHKARRRWQRHGTEGCIVFAGSQQSKVMGRICCSRNALIS</sequence>
<dbReference type="SUPFAM" id="SSF81383">
    <property type="entry name" value="F-box domain"/>
    <property type="match status" value="1"/>
</dbReference>
<dbReference type="Pfam" id="PF07707">
    <property type="entry name" value="BACK"/>
    <property type="match status" value="1"/>
</dbReference>
<dbReference type="Pfam" id="PF12937">
    <property type="entry name" value="F-box-like"/>
    <property type="match status" value="1"/>
</dbReference>
<dbReference type="SUPFAM" id="SSF49879">
    <property type="entry name" value="SMAD/FHA domain"/>
    <property type="match status" value="1"/>
</dbReference>
<dbReference type="AlphaFoldDB" id="A0A7S4EZH8"/>
<dbReference type="SMART" id="SM00240">
    <property type="entry name" value="FHA"/>
    <property type="match status" value="1"/>
</dbReference>
<reference evidence="3" key="1">
    <citation type="submission" date="2021-01" db="EMBL/GenBank/DDBJ databases">
        <authorList>
            <person name="Corre E."/>
            <person name="Pelletier E."/>
            <person name="Niang G."/>
            <person name="Scheremetjew M."/>
            <person name="Finn R."/>
            <person name="Kale V."/>
            <person name="Holt S."/>
            <person name="Cochrane G."/>
            <person name="Meng A."/>
            <person name="Brown T."/>
            <person name="Cohen L."/>
        </authorList>
    </citation>
    <scope>NUCLEOTIDE SEQUENCE</scope>
    <source>
        <strain evidence="3">CCMP645</strain>
    </source>
</reference>
<protein>
    <recommendedName>
        <fullName evidence="2">FHA domain-containing protein</fullName>
    </recommendedName>
</protein>
<dbReference type="CDD" id="cd09917">
    <property type="entry name" value="F-box_SF"/>
    <property type="match status" value="1"/>
</dbReference>